<dbReference type="OrthoDB" id="9809781at2"/>
<feature type="chain" id="PRO_5014375846" description="Phosphodiester glycosidase domain-containing protein" evidence="1">
    <location>
        <begin position="29"/>
        <end position="957"/>
    </location>
</feature>
<evidence type="ECO:0000313" key="4">
    <source>
        <dbReference type="EMBL" id="PNU00859.1"/>
    </source>
</evidence>
<dbReference type="InterPro" id="IPR015176">
    <property type="entry name" value="Lyase_N"/>
</dbReference>
<dbReference type="PANTHER" id="PTHR40446">
    <property type="entry name" value="N-ACETYLGLUCOSAMINE-1-PHOSPHODIESTER ALPHA-N-ACETYLGLUCOSAMINIDASE"/>
    <property type="match status" value="1"/>
</dbReference>
<name>A0A2K2FQ05_9CLOT</name>
<feature type="domain" description="Phosphodiester glycosidase" evidence="3">
    <location>
        <begin position="218"/>
        <end position="396"/>
    </location>
</feature>
<dbReference type="PANTHER" id="PTHR40446:SF2">
    <property type="entry name" value="N-ACETYLGLUCOSAMINE-1-PHOSPHODIESTER ALPHA-N-ACETYLGLUCOSAMINIDASE"/>
    <property type="match status" value="1"/>
</dbReference>
<evidence type="ECO:0000313" key="5">
    <source>
        <dbReference type="Proteomes" id="UP000236151"/>
    </source>
</evidence>
<evidence type="ECO:0000256" key="1">
    <source>
        <dbReference type="SAM" id="SignalP"/>
    </source>
</evidence>
<organism evidence="4 5">
    <name type="scientific">Clostridium thermosuccinogenes</name>
    <dbReference type="NCBI Taxonomy" id="84032"/>
    <lineage>
        <taxon>Bacteria</taxon>
        <taxon>Bacillati</taxon>
        <taxon>Bacillota</taxon>
        <taxon>Clostridia</taxon>
        <taxon>Eubacteriales</taxon>
        <taxon>Clostridiaceae</taxon>
        <taxon>Clostridium</taxon>
    </lineage>
</organism>
<protein>
    <recommendedName>
        <fullName evidence="6">Phosphodiester glycosidase domain-containing protein</fullName>
    </recommendedName>
</protein>
<sequence>MKSYIRKSVSVLLITAVLLLCTFSIAGAAPRVIHETVKREIITSGAILERITRFTDDGWLSINVLRVDLSNPNVKIDTISHADSIRKLTSTMDLAKSRGAVAAINGGFFNWTNESGLANPIGPIVESGNIISADSDYNRYSETMASFAISSMNQALFNYWRNKITLIAPTGNTIEVARYNKNKPNAEYQNPIILDRRWGEKSVGTDTPTGTPDTLEMVVVNGVVAEIREGKPAITIPENGYVVVTRLSSADFIRKNLQVGDEVSFEITTTPDWKEIQTSIPGGAMLLKDGKIPDKFTHIPEGSTSTRNPRTAIGSSKDGKQVFFVTVDGRLNSSIGMTMTELAQFMQEIGAYNAVNLDGGGSTTMVARSLGNTGLSMVNTPSDGSVRKVTSAVGVFSIAPPSKLDGIVIEASENNVFVNTSRQYSVKGYDRYFNPVTIDPSQVKWSVSGIEGSFDGNVFRPTSVGSGKIIATVGDVSAEIEVNSLSAPVQLSFDRSSLKLSPGETARLKVTGKNKNGYYATINPDDVKWAVNGNIGNFEKGTFTASGHGTGYIDGYIGNTHAYCAVSVASRTSTIADKFEAENGTFTSYPSSVTGSYAISKEEKHSGDASGKLTYDFTKEVDVTRAAYMEFKNGGVALAKNTTEIGIWIYNSHQNSNWLRAEIYDAKGNKQLVDFTKGMDWTGWKYVTASTANIASPAKLTRIYLAQVNPVAEKGYIYMDDLTLVTSSYPEMDMSKIPKNTVPVDEANKSVTYTPGSGAFRFSVFGQSSEPKNMLENLLAGRFVEKTNGRADLAAIVGSSKHAITGSIKKPIAASTNTGYKSYDKSDSRFIQLDMSKGGLRATDKSQWHWFLQQLNGFQGKNVFIFLANSPKSFGDSLEAGLFQDILTEYKQKTGKNIWVFYKSDENSCYMERGIKYLTTAGYNIPGLNPKNAAEQAKYIEVTVNGSTVTFEFKPLT</sequence>
<proteinExistence type="predicted"/>
<gene>
    <name evidence="4" type="ORF">CDQ84_04200</name>
</gene>
<feature type="domain" description="Lyase N-terminal" evidence="2">
    <location>
        <begin position="591"/>
        <end position="726"/>
    </location>
</feature>
<dbReference type="KEGG" id="cthd:CDO33_19105"/>
<reference evidence="4 5" key="1">
    <citation type="submission" date="2017-06" db="EMBL/GenBank/DDBJ databases">
        <title>Investigating the central metabolism of Clostridium thermosuccinogenes.</title>
        <authorList>
            <person name="Koendjbiharie J.G."/>
            <person name="van Kranenburg R."/>
        </authorList>
    </citation>
    <scope>NUCLEOTIDE SEQUENCE [LARGE SCALE GENOMIC DNA]</scope>
    <source>
        <strain evidence="4 5">DSM 5806</strain>
    </source>
</reference>
<keyword evidence="5" id="KW-1185">Reference proteome</keyword>
<dbReference type="Pfam" id="PF09092">
    <property type="entry name" value="Lyase_N"/>
    <property type="match status" value="1"/>
</dbReference>
<dbReference type="RefSeq" id="WP_103080474.1">
    <property type="nucleotide sequence ID" value="NZ_CP021850.1"/>
</dbReference>
<dbReference type="InterPro" id="IPR008979">
    <property type="entry name" value="Galactose-bd-like_sf"/>
</dbReference>
<dbReference type="Pfam" id="PF09992">
    <property type="entry name" value="NAGPA"/>
    <property type="match status" value="1"/>
</dbReference>
<dbReference type="InterPro" id="IPR018711">
    <property type="entry name" value="NAGPA"/>
</dbReference>
<dbReference type="Proteomes" id="UP000236151">
    <property type="component" value="Unassembled WGS sequence"/>
</dbReference>
<evidence type="ECO:0008006" key="6">
    <source>
        <dbReference type="Google" id="ProtNLM"/>
    </source>
</evidence>
<dbReference type="AlphaFoldDB" id="A0A2K2FQ05"/>
<dbReference type="Gene3D" id="2.60.120.430">
    <property type="entry name" value="Galactose-binding lectin"/>
    <property type="match status" value="1"/>
</dbReference>
<comment type="caution">
    <text evidence="4">The sequence shown here is derived from an EMBL/GenBank/DDBJ whole genome shotgun (WGS) entry which is preliminary data.</text>
</comment>
<keyword evidence="1" id="KW-0732">Signal</keyword>
<dbReference type="EMBL" id="NIOJ01000006">
    <property type="protein sequence ID" value="PNU00859.1"/>
    <property type="molecule type" value="Genomic_DNA"/>
</dbReference>
<accession>A0A2K2FQ05</accession>
<evidence type="ECO:0000259" key="2">
    <source>
        <dbReference type="Pfam" id="PF09092"/>
    </source>
</evidence>
<feature type="signal peptide" evidence="1">
    <location>
        <begin position="1"/>
        <end position="28"/>
    </location>
</feature>
<dbReference type="SUPFAM" id="SSF49785">
    <property type="entry name" value="Galactose-binding domain-like"/>
    <property type="match status" value="1"/>
</dbReference>
<evidence type="ECO:0000259" key="3">
    <source>
        <dbReference type="Pfam" id="PF09992"/>
    </source>
</evidence>